<protein>
    <submittedName>
        <fullName evidence="3">Uncharacterized protein</fullName>
    </submittedName>
</protein>
<dbReference type="EMBL" id="JAXOVC010000002">
    <property type="protein sequence ID" value="KAK4505444.1"/>
    <property type="molecule type" value="Genomic_DNA"/>
</dbReference>
<evidence type="ECO:0000256" key="1">
    <source>
        <dbReference type="SAM" id="MobiDB-lite"/>
    </source>
</evidence>
<feature type="region of interest" description="Disordered" evidence="1">
    <location>
        <begin position="109"/>
        <end position="128"/>
    </location>
</feature>
<dbReference type="Proteomes" id="UP001305779">
    <property type="component" value="Unassembled WGS sequence"/>
</dbReference>
<organism evidence="3 4">
    <name type="scientific">Zasmidium cellare</name>
    <name type="common">Wine cellar mold</name>
    <name type="synonym">Racodium cellare</name>
    <dbReference type="NCBI Taxonomy" id="395010"/>
    <lineage>
        <taxon>Eukaryota</taxon>
        <taxon>Fungi</taxon>
        <taxon>Dikarya</taxon>
        <taxon>Ascomycota</taxon>
        <taxon>Pezizomycotina</taxon>
        <taxon>Dothideomycetes</taxon>
        <taxon>Dothideomycetidae</taxon>
        <taxon>Mycosphaerellales</taxon>
        <taxon>Mycosphaerellaceae</taxon>
        <taxon>Zasmidium</taxon>
    </lineage>
</organism>
<keyword evidence="4" id="KW-1185">Reference proteome</keyword>
<feature type="chain" id="PRO_5047127702" evidence="2">
    <location>
        <begin position="17"/>
        <end position="128"/>
    </location>
</feature>
<reference evidence="3 4" key="1">
    <citation type="journal article" date="2023" name="G3 (Bethesda)">
        <title>A chromosome-level genome assembly of Zasmidium syzygii isolated from banana leaves.</title>
        <authorList>
            <person name="van Westerhoven A.C."/>
            <person name="Mehrabi R."/>
            <person name="Talebi R."/>
            <person name="Steentjes M.B.F."/>
            <person name="Corcolon B."/>
            <person name="Chong P.A."/>
            <person name="Kema G.H.J."/>
            <person name="Seidl M.F."/>
        </authorList>
    </citation>
    <scope>NUCLEOTIDE SEQUENCE [LARGE SCALE GENOMIC DNA]</scope>
    <source>
        <strain evidence="3 4">P124</strain>
    </source>
</reference>
<comment type="caution">
    <text evidence="3">The sequence shown here is derived from an EMBL/GenBank/DDBJ whole genome shotgun (WGS) entry which is preliminary data.</text>
</comment>
<sequence>MKPTLFTVVLAGVAAAAPAAPAQERDVDAMEKRQWGALIAALTPKVVSGLVGGTVAQTIINIFGKRSTAAWAARGDATQQIVDGMKQLDPAPEEAAVCALHGGFELDDESQQRELATVELSDGAKKEE</sequence>
<gene>
    <name evidence="3" type="ORF">PRZ48_003407</name>
</gene>
<accession>A0ABR0EUZ4</accession>
<evidence type="ECO:0000313" key="4">
    <source>
        <dbReference type="Proteomes" id="UP001305779"/>
    </source>
</evidence>
<proteinExistence type="predicted"/>
<keyword evidence="2" id="KW-0732">Signal</keyword>
<feature type="signal peptide" evidence="2">
    <location>
        <begin position="1"/>
        <end position="16"/>
    </location>
</feature>
<name>A0ABR0EUZ4_ZASCE</name>
<evidence type="ECO:0000256" key="2">
    <source>
        <dbReference type="SAM" id="SignalP"/>
    </source>
</evidence>
<evidence type="ECO:0000313" key="3">
    <source>
        <dbReference type="EMBL" id="KAK4505444.1"/>
    </source>
</evidence>